<dbReference type="PANTHER" id="PTHR12875:SF0">
    <property type="entry name" value="GOLGI TO ER TRAFFIC PROTEIN 4 HOMOLOG"/>
    <property type="match status" value="1"/>
</dbReference>
<comment type="similarity">
    <text evidence="2">Belongs to the GET4 family.</text>
</comment>
<dbReference type="STRING" id="3088.A0A383VEY6"/>
<keyword evidence="4" id="KW-0963">Cytoplasm</keyword>
<reference evidence="5 6" key="1">
    <citation type="submission" date="2016-10" db="EMBL/GenBank/DDBJ databases">
        <authorList>
            <person name="Cai Z."/>
        </authorList>
    </citation>
    <scope>NUCLEOTIDE SEQUENCE [LARGE SCALE GENOMIC DNA]</scope>
</reference>
<dbReference type="Proteomes" id="UP000256970">
    <property type="component" value="Unassembled WGS sequence"/>
</dbReference>
<evidence type="ECO:0000313" key="6">
    <source>
        <dbReference type="Proteomes" id="UP000256970"/>
    </source>
</evidence>
<dbReference type="GO" id="GO:0045048">
    <property type="term" value="P:protein insertion into ER membrane"/>
    <property type="evidence" value="ECO:0007669"/>
    <property type="project" value="InterPro"/>
</dbReference>
<evidence type="ECO:0000256" key="4">
    <source>
        <dbReference type="ARBA" id="ARBA00022490"/>
    </source>
</evidence>
<dbReference type="Gene3D" id="1.25.40.10">
    <property type="entry name" value="Tetratricopeptide repeat domain"/>
    <property type="match status" value="1"/>
</dbReference>
<protein>
    <recommendedName>
        <fullName evidence="7">Golgi to ER traffic protein 4</fullName>
    </recommendedName>
</protein>
<dbReference type="AlphaFoldDB" id="A0A383VEY6"/>
<evidence type="ECO:0000256" key="3">
    <source>
        <dbReference type="ARBA" id="ARBA00022448"/>
    </source>
</evidence>
<evidence type="ECO:0000313" key="5">
    <source>
        <dbReference type="EMBL" id="SZX62946.1"/>
    </source>
</evidence>
<accession>A0A383VEY6</accession>
<dbReference type="InterPro" id="IPR007317">
    <property type="entry name" value="GET4"/>
</dbReference>
<evidence type="ECO:0000256" key="2">
    <source>
        <dbReference type="ARBA" id="ARBA00005351"/>
    </source>
</evidence>
<keyword evidence="3" id="KW-0813">Transport</keyword>
<evidence type="ECO:0008006" key="7">
    <source>
        <dbReference type="Google" id="ProtNLM"/>
    </source>
</evidence>
<name>A0A383VEY6_TETOB</name>
<dbReference type="Pfam" id="PF04190">
    <property type="entry name" value="GET4"/>
    <property type="match status" value="1"/>
</dbReference>
<proteinExistence type="inferred from homology"/>
<comment type="subcellular location">
    <subcellularLocation>
        <location evidence="1">Cytoplasm</location>
        <location evidence="1">Cytosol</location>
    </subcellularLocation>
</comment>
<sequence length="313" mass="33822">MASAAAGIQKSLDRINAQVASGAFYEAQQMYKTVYHRCKARRQTEDSYAVLQAGAVTQLTNQQLTCGVELANMLIEAFVADGVKADAAHLGMVYAILRALPGSLQLADPDSTAELEELSRWVMAALKWAHKQGADDDVHTIHDVFAGWIWRAYGWRQFNKAALHYSRGADAAAYASALAAVSSQAGSSGEEDLFIARAVLQTLACAHARNAQRQLQHAAAVLEACTAVQPSAAQQPLVRFCELLLQALQLRKQQLLALLRGSYAPSLQLDPSFEAYLDTIEQVFFDVRPAGGSGGLLGSLLRGLLEGDEMDDD</sequence>
<dbReference type="GO" id="GO:0005829">
    <property type="term" value="C:cytosol"/>
    <property type="evidence" value="ECO:0007669"/>
    <property type="project" value="UniProtKB-SubCell"/>
</dbReference>
<dbReference type="FunFam" id="1.25.40.10:FF:000060">
    <property type="entry name" value="Golgi to ER traffic protein 4 homolog"/>
    <property type="match status" value="1"/>
</dbReference>
<dbReference type="InterPro" id="IPR011990">
    <property type="entry name" value="TPR-like_helical_dom_sf"/>
</dbReference>
<dbReference type="EMBL" id="FNXT01000271">
    <property type="protein sequence ID" value="SZX62946.1"/>
    <property type="molecule type" value="Genomic_DNA"/>
</dbReference>
<evidence type="ECO:0000256" key="1">
    <source>
        <dbReference type="ARBA" id="ARBA00004514"/>
    </source>
</evidence>
<keyword evidence="6" id="KW-1185">Reference proteome</keyword>
<organism evidence="5 6">
    <name type="scientific">Tetradesmus obliquus</name>
    <name type="common">Green alga</name>
    <name type="synonym">Acutodesmus obliquus</name>
    <dbReference type="NCBI Taxonomy" id="3088"/>
    <lineage>
        <taxon>Eukaryota</taxon>
        <taxon>Viridiplantae</taxon>
        <taxon>Chlorophyta</taxon>
        <taxon>core chlorophytes</taxon>
        <taxon>Chlorophyceae</taxon>
        <taxon>CS clade</taxon>
        <taxon>Sphaeropleales</taxon>
        <taxon>Scenedesmaceae</taxon>
        <taxon>Tetradesmus</taxon>
    </lineage>
</organism>
<gene>
    <name evidence="5" type="ORF">BQ4739_LOCUS3519</name>
</gene>
<dbReference type="PANTHER" id="PTHR12875">
    <property type="entry name" value="GOLGI TO ER TRAFFIC PROTEIN 4 HOMOLOG"/>
    <property type="match status" value="1"/>
</dbReference>